<evidence type="ECO:0000313" key="3">
    <source>
        <dbReference type="Proteomes" id="UP000594262"/>
    </source>
</evidence>
<organism evidence="2 3">
    <name type="scientific">Clytia hemisphaerica</name>
    <dbReference type="NCBI Taxonomy" id="252671"/>
    <lineage>
        <taxon>Eukaryota</taxon>
        <taxon>Metazoa</taxon>
        <taxon>Cnidaria</taxon>
        <taxon>Hydrozoa</taxon>
        <taxon>Hydroidolina</taxon>
        <taxon>Leptothecata</taxon>
        <taxon>Obeliida</taxon>
        <taxon>Clytiidae</taxon>
        <taxon>Clytia</taxon>
    </lineage>
</organism>
<dbReference type="InterPro" id="IPR013783">
    <property type="entry name" value="Ig-like_fold"/>
</dbReference>
<name>A0A7M5WVD5_9CNID</name>
<proteinExistence type="predicted"/>
<evidence type="ECO:0008006" key="4">
    <source>
        <dbReference type="Google" id="ProtNLM"/>
    </source>
</evidence>
<feature type="compositionally biased region" description="Basic and acidic residues" evidence="1">
    <location>
        <begin position="245"/>
        <end position="258"/>
    </location>
</feature>
<accession>A0A7M5WVD5</accession>
<feature type="region of interest" description="Disordered" evidence="1">
    <location>
        <begin position="237"/>
        <end position="258"/>
    </location>
</feature>
<dbReference type="PANTHER" id="PTHR22901:SF0">
    <property type="entry name" value="SIALATE O-ACETYLESTERASE"/>
    <property type="match status" value="1"/>
</dbReference>
<dbReference type="PANTHER" id="PTHR22901">
    <property type="entry name" value="SIALATE O-ACETYLESTERASE"/>
    <property type="match status" value="1"/>
</dbReference>
<keyword evidence="3" id="KW-1185">Reference proteome</keyword>
<dbReference type="Proteomes" id="UP000594262">
    <property type="component" value="Unplaced"/>
</dbReference>
<dbReference type="GO" id="GO:0005975">
    <property type="term" value="P:carbohydrate metabolic process"/>
    <property type="evidence" value="ECO:0007669"/>
    <property type="project" value="TreeGrafter"/>
</dbReference>
<dbReference type="SUPFAM" id="SSF52266">
    <property type="entry name" value="SGNH hydrolase"/>
    <property type="match status" value="1"/>
</dbReference>
<evidence type="ECO:0000256" key="1">
    <source>
        <dbReference type="SAM" id="MobiDB-lite"/>
    </source>
</evidence>
<dbReference type="InterPro" id="IPR036514">
    <property type="entry name" value="SGNH_hydro_sf"/>
</dbReference>
<sequence length="385" mass="43486">MLFFSSNHLKDGNNTFRFANTLGSNMVLQRAPLNSKLWGFGEEGQTVQLKLGNTQTFRTTVKKDQNGNSTWSIQLPAMKAGGPYTITAISFIKGFTVTISIENVLFGDVWMCAGQSNMELTVPQAFTGELELAEYADNRPNIRIFTITPKYSLKVPLVDFNQDGITQNWTVASREALTGPAWAYFSAVCWMYGRRLYDQYKIPIGLIQGDWGGTSAEAWSSPDALLKCGLTKTDDSVNLRRPKTKKSDKQSKENKEMDGSEDFLLKQVFKGSHLGESFPDSTMMKFWKRIDEKIHDSKTKLKMKKDIKSFVSKTKGMVSKFLNRVKNAHQNFQKRKGQSKHRIPKQIKPMMVSKDSLNAPGPENNHSALWNGMMAPFTRSTIKVF</sequence>
<dbReference type="Gene3D" id="3.40.50.1110">
    <property type="entry name" value="SGNH hydrolase"/>
    <property type="match status" value="1"/>
</dbReference>
<dbReference type="GO" id="GO:0001681">
    <property type="term" value="F:sialate O-acetylesterase activity"/>
    <property type="evidence" value="ECO:0007669"/>
    <property type="project" value="InterPro"/>
</dbReference>
<dbReference type="Gene3D" id="2.60.40.10">
    <property type="entry name" value="Immunoglobulins"/>
    <property type="match status" value="1"/>
</dbReference>
<reference evidence="2" key="1">
    <citation type="submission" date="2021-01" db="UniProtKB">
        <authorList>
            <consortium name="EnsemblMetazoa"/>
        </authorList>
    </citation>
    <scope>IDENTIFICATION</scope>
</reference>
<dbReference type="EnsemblMetazoa" id="CLYHEMT013699.1">
    <property type="protein sequence ID" value="CLYHEMP013699.1"/>
    <property type="gene ID" value="CLYHEMG013699"/>
</dbReference>
<protein>
    <recommendedName>
        <fullName evidence="4">Sialate O-acetylesterase domain-containing protein</fullName>
    </recommendedName>
</protein>
<dbReference type="OrthoDB" id="42638at2759"/>
<evidence type="ECO:0000313" key="2">
    <source>
        <dbReference type="EnsemblMetazoa" id="CLYHEMP013699.1"/>
    </source>
</evidence>
<dbReference type="AlphaFoldDB" id="A0A7M5WVD5"/>
<dbReference type="InterPro" id="IPR039329">
    <property type="entry name" value="SIAE"/>
</dbReference>